<gene>
    <name evidence="3" type="ORF">TH53_02540</name>
</gene>
<dbReference type="InterPro" id="IPR011006">
    <property type="entry name" value="CheY-like_superfamily"/>
</dbReference>
<evidence type="ECO:0000313" key="3">
    <source>
        <dbReference type="EMBL" id="KIO78640.1"/>
    </source>
</evidence>
<organism evidence="3 4">
    <name type="scientific">Pedobacter lusitanus</name>
    <dbReference type="NCBI Taxonomy" id="1503925"/>
    <lineage>
        <taxon>Bacteria</taxon>
        <taxon>Pseudomonadati</taxon>
        <taxon>Bacteroidota</taxon>
        <taxon>Sphingobacteriia</taxon>
        <taxon>Sphingobacteriales</taxon>
        <taxon>Sphingobacteriaceae</taxon>
        <taxon>Pedobacter</taxon>
    </lineage>
</organism>
<dbReference type="SUPFAM" id="SSF52172">
    <property type="entry name" value="CheY-like"/>
    <property type="match status" value="1"/>
</dbReference>
<dbReference type="PROSITE" id="PS50110">
    <property type="entry name" value="RESPONSE_REGULATORY"/>
    <property type="match status" value="1"/>
</dbReference>
<dbReference type="InterPro" id="IPR001789">
    <property type="entry name" value="Sig_transdc_resp-reg_receiver"/>
</dbReference>
<dbReference type="InterPro" id="IPR052893">
    <property type="entry name" value="TCS_response_regulator"/>
</dbReference>
<evidence type="ECO:0000259" key="2">
    <source>
        <dbReference type="PROSITE" id="PS50110"/>
    </source>
</evidence>
<reference evidence="3 4" key="1">
    <citation type="submission" date="2015-01" db="EMBL/GenBank/DDBJ databases">
        <title>Draft genome sequence of Pedobacter sp. NL19 isolated from sludge of an effluent treatment pond in an abandoned uranium mine.</title>
        <authorList>
            <person name="Santos T."/>
            <person name="Caetano T."/>
            <person name="Covas C."/>
            <person name="Cruz A."/>
            <person name="Mendo S."/>
        </authorList>
    </citation>
    <scope>NUCLEOTIDE SEQUENCE [LARGE SCALE GENOMIC DNA]</scope>
    <source>
        <strain evidence="3 4">NL19</strain>
    </source>
</reference>
<accession>A0A0D0GR07</accession>
<dbReference type="RefSeq" id="WP_041878074.1">
    <property type="nucleotide sequence ID" value="NZ_CP157278.1"/>
</dbReference>
<keyword evidence="1" id="KW-0597">Phosphoprotein</keyword>
<dbReference type="PANTHER" id="PTHR44520">
    <property type="entry name" value="RESPONSE REGULATOR RCP1-RELATED"/>
    <property type="match status" value="1"/>
</dbReference>
<evidence type="ECO:0000313" key="4">
    <source>
        <dbReference type="Proteomes" id="UP000032049"/>
    </source>
</evidence>
<dbReference type="Pfam" id="PF00072">
    <property type="entry name" value="Response_reg"/>
    <property type="match status" value="1"/>
</dbReference>
<dbReference type="SMART" id="SM00448">
    <property type="entry name" value="REC"/>
    <property type="match status" value="1"/>
</dbReference>
<dbReference type="EMBL" id="JXRA01000008">
    <property type="protein sequence ID" value="KIO78640.1"/>
    <property type="molecule type" value="Genomic_DNA"/>
</dbReference>
<proteinExistence type="predicted"/>
<dbReference type="STRING" id="1503925.TH53_02540"/>
<keyword evidence="4" id="KW-1185">Reference proteome</keyword>
<dbReference type="Gene3D" id="3.40.50.2300">
    <property type="match status" value="1"/>
</dbReference>
<feature type="domain" description="Response regulatory" evidence="2">
    <location>
        <begin position="3"/>
        <end position="129"/>
    </location>
</feature>
<feature type="modified residue" description="4-aspartylphosphate" evidence="1">
    <location>
        <position position="60"/>
    </location>
</feature>
<dbReference type="Proteomes" id="UP000032049">
    <property type="component" value="Unassembled WGS sequence"/>
</dbReference>
<sequence>MKKVYLIDDDDIFVFLTKKTMLKVSENVEVEVFSDGLQAITHLKEIQDKKELLPDIIFLDLNMPVMDGWEFLAEYQEIYSSFVKKNELYIVSSSISPHEMERSKNISEVCEFIIKPLVKEKFLEILENL</sequence>
<dbReference type="PANTHER" id="PTHR44520:SF2">
    <property type="entry name" value="RESPONSE REGULATOR RCP1"/>
    <property type="match status" value="1"/>
</dbReference>
<dbReference type="AlphaFoldDB" id="A0A0D0GR07"/>
<dbReference type="GO" id="GO:0000160">
    <property type="term" value="P:phosphorelay signal transduction system"/>
    <property type="evidence" value="ECO:0007669"/>
    <property type="project" value="InterPro"/>
</dbReference>
<comment type="caution">
    <text evidence="3">The sequence shown here is derived from an EMBL/GenBank/DDBJ whole genome shotgun (WGS) entry which is preliminary data.</text>
</comment>
<evidence type="ECO:0000256" key="1">
    <source>
        <dbReference type="PROSITE-ProRule" id="PRU00169"/>
    </source>
</evidence>
<protein>
    <recommendedName>
        <fullName evidence="2">Response regulatory domain-containing protein</fullName>
    </recommendedName>
</protein>
<name>A0A0D0GR07_9SPHI</name>
<dbReference type="OrthoDB" id="1121174at2"/>